<evidence type="ECO:0000313" key="3">
    <source>
        <dbReference type="Proteomes" id="UP000199161"/>
    </source>
</evidence>
<sequence>MAETVDVQETTIGVGTVIAILLFGYGTFVRESVFGIDAVSLAVGAFGLTFVAVGSLHGAYGRGDFALAHLVAGVGLFLVAFAATALQVLGGYALLLAGGGYIAVTTIRTRDE</sequence>
<evidence type="ECO:0000313" key="2">
    <source>
        <dbReference type="EMBL" id="SFB69370.1"/>
    </source>
</evidence>
<gene>
    <name evidence="2" type="ORF">SAMN05444422_101243</name>
</gene>
<accession>A0A1I1D970</accession>
<protein>
    <submittedName>
        <fullName evidence="2">Uncharacterized protein</fullName>
    </submittedName>
</protein>
<dbReference type="EMBL" id="FOKW01000001">
    <property type="protein sequence ID" value="SFB69370.1"/>
    <property type="molecule type" value="Genomic_DNA"/>
</dbReference>
<keyword evidence="1" id="KW-0812">Transmembrane</keyword>
<feature type="transmembrane region" description="Helical" evidence="1">
    <location>
        <begin position="12"/>
        <end position="28"/>
    </location>
</feature>
<organism evidence="2 3">
    <name type="scientific">Natronobacterium haloterrestre</name>
    <name type="common">Halobiforma haloterrestris</name>
    <dbReference type="NCBI Taxonomy" id="148448"/>
    <lineage>
        <taxon>Archaea</taxon>
        <taxon>Methanobacteriati</taxon>
        <taxon>Methanobacteriota</taxon>
        <taxon>Stenosarchaea group</taxon>
        <taxon>Halobacteria</taxon>
        <taxon>Halobacteriales</taxon>
        <taxon>Natrialbaceae</taxon>
        <taxon>Natronobacterium</taxon>
    </lineage>
</organism>
<keyword evidence="1" id="KW-0472">Membrane</keyword>
<proteinExistence type="predicted"/>
<dbReference type="OrthoDB" id="205602at2157"/>
<feature type="transmembrane region" description="Helical" evidence="1">
    <location>
        <begin position="34"/>
        <end position="53"/>
    </location>
</feature>
<dbReference type="AlphaFoldDB" id="A0A1I1D970"/>
<keyword evidence="3" id="KW-1185">Reference proteome</keyword>
<keyword evidence="1" id="KW-1133">Transmembrane helix</keyword>
<dbReference type="Proteomes" id="UP000199161">
    <property type="component" value="Unassembled WGS sequence"/>
</dbReference>
<dbReference type="RefSeq" id="WP_089784643.1">
    <property type="nucleotide sequence ID" value="NZ_FOKW01000001.1"/>
</dbReference>
<name>A0A1I1D970_NATHA</name>
<reference evidence="3" key="1">
    <citation type="submission" date="2016-10" db="EMBL/GenBank/DDBJ databases">
        <authorList>
            <person name="Varghese N."/>
            <person name="Submissions S."/>
        </authorList>
    </citation>
    <scope>NUCLEOTIDE SEQUENCE [LARGE SCALE GENOMIC DNA]</scope>
    <source>
        <strain evidence="3">DSM 13078</strain>
    </source>
</reference>
<evidence type="ECO:0000256" key="1">
    <source>
        <dbReference type="SAM" id="Phobius"/>
    </source>
</evidence>
<feature type="transmembrane region" description="Helical" evidence="1">
    <location>
        <begin position="65"/>
        <end position="83"/>
    </location>
</feature>